<dbReference type="Pfam" id="PF13677">
    <property type="entry name" value="MotB_plug"/>
    <property type="match status" value="1"/>
</dbReference>
<dbReference type="InterPro" id="IPR025713">
    <property type="entry name" value="MotB-like_N_dom"/>
</dbReference>
<feature type="domain" description="OmpA-like" evidence="11">
    <location>
        <begin position="164"/>
        <end position="283"/>
    </location>
</feature>
<evidence type="ECO:0000256" key="4">
    <source>
        <dbReference type="ARBA" id="ARBA00022692"/>
    </source>
</evidence>
<gene>
    <name evidence="12" type="ORF">CKO28_12030</name>
</gene>
<name>A0ABS1DEW2_9PROT</name>
<evidence type="ECO:0000256" key="8">
    <source>
        <dbReference type="SAM" id="Coils"/>
    </source>
</evidence>
<protein>
    <recommendedName>
        <fullName evidence="11">OmpA-like domain-containing protein</fullName>
    </recommendedName>
</protein>
<evidence type="ECO:0000256" key="2">
    <source>
        <dbReference type="ARBA" id="ARBA00008914"/>
    </source>
</evidence>
<sequence>MAEDSNRPQIIVKKKKKGGHGGHHGGAWKVAYADFVTAMMAFFLLLWLISATTEEQKEGIADYFTPSTVTQSDSGAGMILSGRTMSDEGALISDRAPVGVNMSLPSPSGPDNDREVQDLAKQLAERERRNFEDAEEKLKQAVAAIPELSDLADQVLVDYTPEGMRIQLVDARENAMFKLGSAEPKQHTRDLLALVAQAIQDLPNQVAVKGHTDATPFAGGGDYSNWELSADRANASRRVLLRAGLKPDRIGRVVGRAAQDPLMPEEPENARNRRISIVLLNQDHAAEARERAAEAARSGSDGLQTGPSIVRDTPDAG</sequence>
<dbReference type="RefSeq" id="WP_200341075.1">
    <property type="nucleotide sequence ID" value="NZ_NRRL01000029.1"/>
</dbReference>
<accession>A0ABS1DEW2</accession>
<evidence type="ECO:0000256" key="7">
    <source>
        <dbReference type="PROSITE-ProRule" id="PRU00473"/>
    </source>
</evidence>
<reference evidence="12 13" key="1">
    <citation type="journal article" date="2020" name="Microorganisms">
        <title>Osmotic Adaptation and Compatible Solute Biosynthesis of Phototrophic Bacteria as Revealed from Genome Analyses.</title>
        <authorList>
            <person name="Imhoff J.F."/>
            <person name="Rahn T."/>
            <person name="Kunzel S."/>
            <person name="Keller A."/>
            <person name="Neulinger S.C."/>
        </authorList>
    </citation>
    <scope>NUCLEOTIDE SEQUENCE [LARGE SCALE GENOMIC DNA]</scope>
    <source>
        <strain evidence="12 13">DSM 9895</strain>
    </source>
</reference>
<dbReference type="SUPFAM" id="SSF103088">
    <property type="entry name" value="OmpA-like"/>
    <property type="match status" value="1"/>
</dbReference>
<feature type="region of interest" description="Disordered" evidence="9">
    <location>
        <begin position="1"/>
        <end position="23"/>
    </location>
</feature>
<evidence type="ECO:0000256" key="1">
    <source>
        <dbReference type="ARBA" id="ARBA00004162"/>
    </source>
</evidence>
<dbReference type="EMBL" id="NRRL01000029">
    <property type="protein sequence ID" value="MBK1668758.1"/>
    <property type="molecule type" value="Genomic_DNA"/>
</dbReference>
<comment type="caution">
    <text evidence="12">The sequence shown here is derived from an EMBL/GenBank/DDBJ whole genome shotgun (WGS) entry which is preliminary data.</text>
</comment>
<keyword evidence="3" id="KW-1003">Cell membrane</keyword>
<feature type="region of interest" description="Disordered" evidence="9">
    <location>
        <begin position="286"/>
        <end position="317"/>
    </location>
</feature>
<dbReference type="InterPro" id="IPR050330">
    <property type="entry name" value="Bact_OuterMem_StrucFunc"/>
</dbReference>
<evidence type="ECO:0000256" key="3">
    <source>
        <dbReference type="ARBA" id="ARBA00022475"/>
    </source>
</evidence>
<feature type="compositionally biased region" description="Basic residues" evidence="9">
    <location>
        <begin position="12"/>
        <end position="23"/>
    </location>
</feature>
<dbReference type="Proteomes" id="UP001296873">
    <property type="component" value="Unassembled WGS sequence"/>
</dbReference>
<feature type="coiled-coil region" evidence="8">
    <location>
        <begin position="117"/>
        <end position="151"/>
    </location>
</feature>
<evidence type="ECO:0000256" key="6">
    <source>
        <dbReference type="ARBA" id="ARBA00023136"/>
    </source>
</evidence>
<comment type="similarity">
    <text evidence="2">Belongs to the MotB family.</text>
</comment>
<feature type="transmembrane region" description="Helical" evidence="10">
    <location>
        <begin position="30"/>
        <end position="49"/>
    </location>
</feature>
<evidence type="ECO:0000313" key="13">
    <source>
        <dbReference type="Proteomes" id="UP001296873"/>
    </source>
</evidence>
<keyword evidence="13" id="KW-1185">Reference proteome</keyword>
<dbReference type="InterPro" id="IPR006665">
    <property type="entry name" value="OmpA-like"/>
</dbReference>
<keyword evidence="6 7" id="KW-0472">Membrane</keyword>
<evidence type="ECO:0000256" key="5">
    <source>
        <dbReference type="ARBA" id="ARBA00022989"/>
    </source>
</evidence>
<dbReference type="PANTHER" id="PTHR30329">
    <property type="entry name" value="STATOR ELEMENT OF FLAGELLAR MOTOR COMPLEX"/>
    <property type="match status" value="1"/>
</dbReference>
<evidence type="ECO:0000259" key="11">
    <source>
        <dbReference type="PROSITE" id="PS51123"/>
    </source>
</evidence>
<dbReference type="CDD" id="cd07185">
    <property type="entry name" value="OmpA_C-like"/>
    <property type="match status" value="1"/>
</dbReference>
<comment type="subcellular location">
    <subcellularLocation>
        <location evidence="1">Cell membrane</location>
        <topology evidence="1">Single-pass membrane protein</topology>
    </subcellularLocation>
</comment>
<dbReference type="Gene3D" id="3.30.1330.60">
    <property type="entry name" value="OmpA-like domain"/>
    <property type="match status" value="1"/>
</dbReference>
<dbReference type="Pfam" id="PF00691">
    <property type="entry name" value="OmpA"/>
    <property type="match status" value="1"/>
</dbReference>
<dbReference type="PROSITE" id="PS51123">
    <property type="entry name" value="OMPA_2"/>
    <property type="match status" value="1"/>
</dbReference>
<keyword evidence="4 10" id="KW-0812">Transmembrane</keyword>
<evidence type="ECO:0000313" key="12">
    <source>
        <dbReference type="EMBL" id="MBK1668758.1"/>
    </source>
</evidence>
<keyword evidence="5 10" id="KW-1133">Transmembrane helix</keyword>
<organism evidence="12 13">
    <name type="scientific">Rhodovibrio sodomensis</name>
    <dbReference type="NCBI Taxonomy" id="1088"/>
    <lineage>
        <taxon>Bacteria</taxon>
        <taxon>Pseudomonadati</taxon>
        <taxon>Pseudomonadota</taxon>
        <taxon>Alphaproteobacteria</taxon>
        <taxon>Rhodospirillales</taxon>
        <taxon>Rhodovibrionaceae</taxon>
        <taxon>Rhodovibrio</taxon>
    </lineage>
</organism>
<evidence type="ECO:0000256" key="10">
    <source>
        <dbReference type="SAM" id="Phobius"/>
    </source>
</evidence>
<proteinExistence type="inferred from homology"/>
<dbReference type="NCBIfam" id="NF006548">
    <property type="entry name" value="PRK09041.1"/>
    <property type="match status" value="1"/>
</dbReference>
<evidence type="ECO:0000256" key="9">
    <source>
        <dbReference type="SAM" id="MobiDB-lite"/>
    </source>
</evidence>
<keyword evidence="8" id="KW-0175">Coiled coil</keyword>
<dbReference type="InterPro" id="IPR036737">
    <property type="entry name" value="OmpA-like_sf"/>
</dbReference>
<dbReference type="PANTHER" id="PTHR30329:SF21">
    <property type="entry name" value="LIPOPROTEIN YIAD-RELATED"/>
    <property type="match status" value="1"/>
</dbReference>